<dbReference type="PANTHER" id="PTHR42077:SF1">
    <property type="entry name" value="YALI0F30239P"/>
    <property type="match status" value="1"/>
</dbReference>
<gene>
    <name evidence="2" type="ORF">LTR84_011844</name>
</gene>
<dbReference type="GeneID" id="89979994"/>
<proteinExistence type="predicted"/>
<evidence type="ECO:0000313" key="2">
    <source>
        <dbReference type="EMBL" id="KAK5057843.1"/>
    </source>
</evidence>
<dbReference type="EMBL" id="JAVRRD010000006">
    <property type="protein sequence ID" value="KAK5057843.1"/>
    <property type="molecule type" value="Genomic_DNA"/>
</dbReference>
<dbReference type="RefSeq" id="XP_064708961.1">
    <property type="nucleotide sequence ID" value="XM_064855372.1"/>
</dbReference>
<keyword evidence="1" id="KW-0472">Membrane</keyword>
<evidence type="ECO:0000256" key="1">
    <source>
        <dbReference type="SAM" id="Phobius"/>
    </source>
</evidence>
<dbReference type="Proteomes" id="UP001358417">
    <property type="component" value="Unassembled WGS sequence"/>
</dbReference>
<keyword evidence="3" id="KW-1185">Reference proteome</keyword>
<protein>
    <submittedName>
        <fullName evidence="2">Uncharacterized protein</fullName>
    </submittedName>
</protein>
<comment type="caution">
    <text evidence="2">The sequence shown here is derived from an EMBL/GenBank/DDBJ whole genome shotgun (WGS) entry which is preliminary data.</text>
</comment>
<keyword evidence="1" id="KW-0812">Transmembrane</keyword>
<dbReference type="PANTHER" id="PTHR42077">
    <property type="entry name" value="YALI0F30239P"/>
    <property type="match status" value="1"/>
</dbReference>
<name>A0AAV9NJM6_9EURO</name>
<keyword evidence="1" id="KW-1133">Transmembrane helix</keyword>
<feature type="transmembrane region" description="Helical" evidence="1">
    <location>
        <begin position="6"/>
        <end position="31"/>
    </location>
</feature>
<accession>A0AAV9NJM6</accession>
<reference evidence="2 3" key="1">
    <citation type="submission" date="2023-08" db="EMBL/GenBank/DDBJ databases">
        <title>Black Yeasts Isolated from many extreme environments.</title>
        <authorList>
            <person name="Coleine C."/>
            <person name="Stajich J.E."/>
            <person name="Selbmann L."/>
        </authorList>
    </citation>
    <scope>NUCLEOTIDE SEQUENCE [LARGE SCALE GENOMIC DNA]</scope>
    <source>
        <strain evidence="2 3">CCFEE 5792</strain>
    </source>
</reference>
<dbReference type="AlphaFoldDB" id="A0AAV9NJM6"/>
<sequence length="111" mass="12076">MAKAASIIPLIVLILFVGFIAAVGFVAYSIAHDVGHKTRQKLERKNVSFSRDGMKVGVKEVSVEQQEDKTQSVLMKVWNSASWSSYDPKVVWSKGSSAAASTPPAADRRNP</sequence>
<organism evidence="2 3">
    <name type="scientific">Exophiala bonariae</name>
    <dbReference type="NCBI Taxonomy" id="1690606"/>
    <lineage>
        <taxon>Eukaryota</taxon>
        <taxon>Fungi</taxon>
        <taxon>Dikarya</taxon>
        <taxon>Ascomycota</taxon>
        <taxon>Pezizomycotina</taxon>
        <taxon>Eurotiomycetes</taxon>
        <taxon>Chaetothyriomycetidae</taxon>
        <taxon>Chaetothyriales</taxon>
        <taxon>Herpotrichiellaceae</taxon>
        <taxon>Exophiala</taxon>
    </lineage>
</organism>
<evidence type="ECO:0000313" key="3">
    <source>
        <dbReference type="Proteomes" id="UP001358417"/>
    </source>
</evidence>